<dbReference type="EMBL" id="JYON01000012">
    <property type="protein sequence ID" value="KJH71396.1"/>
    <property type="molecule type" value="Genomic_DNA"/>
</dbReference>
<comment type="caution">
    <text evidence="10">The sequence shown here is derived from an EMBL/GenBank/DDBJ whole genome shotgun (WGS) entry which is preliminary data.</text>
</comment>
<evidence type="ECO:0000313" key="10">
    <source>
        <dbReference type="EMBL" id="KJH71396.1"/>
    </source>
</evidence>
<evidence type="ECO:0000256" key="8">
    <source>
        <dbReference type="SAM" id="Phobius"/>
    </source>
</evidence>
<dbReference type="Pfam" id="PF13231">
    <property type="entry name" value="PMT_2"/>
    <property type="match status" value="1"/>
</dbReference>
<organism evidence="10 11">
    <name type="scientific">Aliterella atlantica CENA595</name>
    <dbReference type="NCBI Taxonomy" id="1618023"/>
    <lineage>
        <taxon>Bacteria</taxon>
        <taxon>Bacillati</taxon>
        <taxon>Cyanobacteriota</taxon>
        <taxon>Cyanophyceae</taxon>
        <taxon>Chroococcidiopsidales</taxon>
        <taxon>Aliterellaceae</taxon>
        <taxon>Aliterella</taxon>
    </lineage>
</organism>
<sequence length="541" mass="61230">MHRLQHKWTRQSDRQLDLLCICALLLAALLIFTINLGSLPLRDWDEGTVAQVAREIARTPIGSDGWLYPTSGGESYLNKPPLMHWLIALTYRIGGVNEWTSRLPGAILTAISVPLLYTIGREIFPQRTTAIFASLVYLTMLPVVRHGRLAMLDGAVLCFFILTILCVLRSRRNLRYCLGVGIGFGLICFTKGLLGVLLGAIALLFLVWDTPRLLSSGYLWRGIAIGCAPVICWYVAQWLHYGNLFTDRAIVQQSLSRIWQGVENHTQPPWYYLLEIIKYSFPWLLFLPSGLKLIWQNRNLSYSKLILVWLGVYSLAISAMTTKLPWYVLPVYPAFALAVGVQLTEFWHISYLAKYPRAITLFLALLAGVGWFGSLYFSDLSPAQDRQVQLILVAVAATMTLAAILVAQSDRQFILVLFWGCYLALTLLMTSRHWVWELAEAYPVKPVAALVQSHTPVGAQIYTSYPYNRPALNFYSDRQISPASQEQLQLYWQQQKDPYFLLDQPTLKSLQLKSLQQLGTTTGWTLVKRQSSNSSLPNPHN</sequence>
<dbReference type="GO" id="GO:0016763">
    <property type="term" value="F:pentosyltransferase activity"/>
    <property type="evidence" value="ECO:0007669"/>
    <property type="project" value="TreeGrafter"/>
</dbReference>
<reference evidence="10 11" key="1">
    <citation type="submission" date="2015-02" db="EMBL/GenBank/DDBJ databases">
        <title>Draft genome of a novel marine cyanobacterium (Chroococcales) isolated from South Atlantic Ocean.</title>
        <authorList>
            <person name="Rigonato J."/>
            <person name="Alvarenga D.O."/>
            <person name="Branco L.H."/>
            <person name="Varani A.M."/>
            <person name="Brandini F.P."/>
            <person name="Fiore M.F."/>
        </authorList>
    </citation>
    <scope>NUCLEOTIDE SEQUENCE [LARGE SCALE GENOMIC DNA]</scope>
    <source>
        <strain evidence="10 11">CENA595</strain>
    </source>
</reference>
<feature type="transmembrane region" description="Helical" evidence="8">
    <location>
        <begin position="414"/>
        <end position="436"/>
    </location>
</feature>
<feature type="transmembrane region" description="Helical" evidence="8">
    <location>
        <begin position="180"/>
        <end position="206"/>
    </location>
</feature>
<keyword evidence="5 8" id="KW-0812">Transmembrane</keyword>
<feature type="transmembrane region" description="Helical" evidence="8">
    <location>
        <begin position="16"/>
        <end position="36"/>
    </location>
</feature>
<dbReference type="Proteomes" id="UP000032452">
    <property type="component" value="Unassembled WGS sequence"/>
</dbReference>
<dbReference type="GO" id="GO:0009103">
    <property type="term" value="P:lipopolysaccharide biosynthetic process"/>
    <property type="evidence" value="ECO:0007669"/>
    <property type="project" value="UniProtKB-ARBA"/>
</dbReference>
<keyword evidence="7 8" id="KW-0472">Membrane</keyword>
<dbReference type="RefSeq" id="WP_045055019.1">
    <property type="nucleotide sequence ID" value="NZ_CAWMDP010000050.1"/>
</dbReference>
<feature type="transmembrane region" description="Helical" evidence="8">
    <location>
        <begin position="389"/>
        <end position="407"/>
    </location>
</feature>
<feature type="transmembrane region" description="Helical" evidence="8">
    <location>
        <begin position="150"/>
        <end position="168"/>
    </location>
</feature>
<proteinExistence type="predicted"/>
<dbReference type="InterPro" id="IPR050297">
    <property type="entry name" value="LipidA_mod_glycosyltrf_83"/>
</dbReference>
<evidence type="ECO:0000313" key="11">
    <source>
        <dbReference type="Proteomes" id="UP000032452"/>
    </source>
</evidence>
<keyword evidence="4 10" id="KW-0808">Transferase</keyword>
<evidence type="ECO:0000256" key="3">
    <source>
        <dbReference type="ARBA" id="ARBA00022676"/>
    </source>
</evidence>
<dbReference type="OrthoDB" id="9810951at2"/>
<keyword evidence="3" id="KW-0328">Glycosyltransferase</keyword>
<dbReference type="PANTHER" id="PTHR33908:SF3">
    <property type="entry name" value="UNDECAPRENYL PHOSPHATE-ALPHA-4-AMINO-4-DEOXY-L-ARABINOSE ARABINOSYL TRANSFERASE"/>
    <property type="match status" value="1"/>
</dbReference>
<dbReference type="PATRIC" id="fig|1618023.3.peg.4435"/>
<keyword evidence="11" id="KW-1185">Reference proteome</keyword>
<name>A0A0D8ZVZ7_9CYAN</name>
<protein>
    <submittedName>
        <fullName evidence="10">Glycosyltransferase</fullName>
    </submittedName>
</protein>
<keyword evidence="2" id="KW-1003">Cell membrane</keyword>
<dbReference type="GO" id="GO:0005886">
    <property type="term" value="C:plasma membrane"/>
    <property type="evidence" value="ECO:0007669"/>
    <property type="project" value="UniProtKB-SubCell"/>
</dbReference>
<keyword evidence="6 8" id="KW-1133">Transmembrane helix</keyword>
<evidence type="ECO:0000256" key="5">
    <source>
        <dbReference type="ARBA" id="ARBA00022692"/>
    </source>
</evidence>
<feature type="transmembrane region" description="Helical" evidence="8">
    <location>
        <begin position="359"/>
        <end position="377"/>
    </location>
</feature>
<evidence type="ECO:0000259" key="9">
    <source>
        <dbReference type="Pfam" id="PF13231"/>
    </source>
</evidence>
<feature type="transmembrane region" description="Helical" evidence="8">
    <location>
        <begin position="326"/>
        <end position="347"/>
    </location>
</feature>
<evidence type="ECO:0000256" key="2">
    <source>
        <dbReference type="ARBA" id="ARBA00022475"/>
    </source>
</evidence>
<dbReference type="AlphaFoldDB" id="A0A0D8ZVZ7"/>
<comment type="subcellular location">
    <subcellularLocation>
        <location evidence="1">Cell membrane</location>
        <topology evidence="1">Multi-pass membrane protein</topology>
    </subcellularLocation>
</comment>
<accession>A0A0D8ZVZ7</accession>
<evidence type="ECO:0000256" key="6">
    <source>
        <dbReference type="ARBA" id="ARBA00022989"/>
    </source>
</evidence>
<dbReference type="InterPro" id="IPR038731">
    <property type="entry name" value="RgtA/B/C-like"/>
</dbReference>
<evidence type="ECO:0000256" key="4">
    <source>
        <dbReference type="ARBA" id="ARBA00022679"/>
    </source>
</evidence>
<evidence type="ECO:0000256" key="7">
    <source>
        <dbReference type="ARBA" id="ARBA00023136"/>
    </source>
</evidence>
<dbReference type="GO" id="GO:0010041">
    <property type="term" value="P:response to iron(III) ion"/>
    <property type="evidence" value="ECO:0007669"/>
    <property type="project" value="TreeGrafter"/>
</dbReference>
<feature type="domain" description="Glycosyltransferase RgtA/B/C/D-like" evidence="9">
    <location>
        <begin position="78"/>
        <end position="233"/>
    </location>
</feature>
<feature type="transmembrane region" description="Helical" evidence="8">
    <location>
        <begin position="218"/>
        <end position="236"/>
    </location>
</feature>
<dbReference type="PANTHER" id="PTHR33908">
    <property type="entry name" value="MANNOSYLTRANSFERASE YKCB-RELATED"/>
    <property type="match status" value="1"/>
</dbReference>
<gene>
    <name evidence="10" type="ORF">UH38_12615</name>
</gene>
<evidence type="ECO:0000256" key="1">
    <source>
        <dbReference type="ARBA" id="ARBA00004651"/>
    </source>
</evidence>
<feature type="transmembrane region" description="Helical" evidence="8">
    <location>
        <begin position="302"/>
        <end position="320"/>
    </location>
</feature>
<dbReference type="STRING" id="1618023.UH38_12615"/>